<dbReference type="InterPro" id="IPR036135">
    <property type="entry name" value="MoeA_linker/N_sf"/>
</dbReference>
<organism evidence="8">
    <name type="scientific">Sulfurovum sp. enrichment culture clone C5</name>
    <dbReference type="NCBI Taxonomy" id="497650"/>
    <lineage>
        <taxon>Bacteria</taxon>
        <taxon>Pseudomonadati</taxon>
        <taxon>Campylobacterota</taxon>
        <taxon>Epsilonproteobacteria</taxon>
        <taxon>Campylobacterales</taxon>
        <taxon>Sulfurovaceae</taxon>
        <taxon>Sulfurovum</taxon>
        <taxon>environmental samples</taxon>
    </lineage>
</organism>
<dbReference type="InterPro" id="IPR008284">
    <property type="entry name" value="MoCF_biosynth_CS"/>
</dbReference>
<keyword evidence="6" id="KW-0500">Molybdenum</keyword>
<dbReference type="Gene3D" id="2.40.340.10">
    <property type="entry name" value="MoeA, C-terminal, domain IV"/>
    <property type="match status" value="1"/>
</dbReference>
<keyword evidence="6 8" id="KW-0808">Transferase</keyword>
<dbReference type="Pfam" id="PF00994">
    <property type="entry name" value="MoCF_biosynth"/>
    <property type="match status" value="1"/>
</dbReference>
<keyword evidence="6" id="KW-0479">Metal-binding</keyword>
<comment type="similarity">
    <text evidence="3 6">Belongs to the MoeA family.</text>
</comment>
<dbReference type="InterPro" id="IPR005110">
    <property type="entry name" value="MoeA_linker/N"/>
</dbReference>
<sequence length="408" mass="44885">MAVSIIEALNIIDQNILSNITTEFIDIEDSLGLIVANDIVSKVDLPKFDNSAMDGYALNSKYLLNSLKTQKEVIYAGNKTLPSLSDAEAIRIMTGAPVPKEADIVVPIEMIEFDGDFIKVPSNFKSGANIRLMGEELKSGSVCIKKGEEINSYSIALLASQGIEKIEVYKKPKVSIISSGNELKRHEDQNIGSFDIYNSNTPMLKARAKSLNCDSFSIATSSDEKVALKNIISNSLHSNLIVTTGGASVGDKDLTKEVLLELGMKYLFEKVDIKPGKPTSLGIIDKTYILILPGNPTAAMINFELFGKFIIQKLKQSSKPYHLIAKTHISDDFKLKSGKYSVILGYFDGKSFNPTSHQSPNFLSPLKDVNSFLITKPEIDKIEKDENINIIMLDGISESLKIESIFVF</sequence>
<evidence type="ECO:0000256" key="2">
    <source>
        <dbReference type="ARBA" id="ARBA00005046"/>
    </source>
</evidence>
<dbReference type="SMART" id="SM00852">
    <property type="entry name" value="MoCF_biosynth"/>
    <property type="match status" value="1"/>
</dbReference>
<evidence type="ECO:0000256" key="5">
    <source>
        <dbReference type="ARBA" id="ARBA00047317"/>
    </source>
</evidence>
<comment type="catalytic activity">
    <reaction evidence="5">
        <text>adenylyl-molybdopterin + molybdate = Mo-molybdopterin + AMP + H(+)</text>
        <dbReference type="Rhea" id="RHEA:35047"/>
        <dbReference type="ChEBI" id="CHEBI:15378"/>
        <dbReference type="ChEBI" id="CHEBI:36264"/>
        <dbReference type="ChEBI" id="CHEBI:62727"/>
        <dbReference type="ChEBI" id="CHEBI:71302"/>
        <dbReference type="ChEBI" id="CHEBI:456215"/>
        <dbReference type="EC" id="2.10.1.1"/>
    </reaction>
</comment>
<dbReference type="PANTHER" id="PTHR10192">
    <property type="entry name" value="MOLYBDOPTERIN BIOSYNTHESIS PROTEIN"/>
    <property type="match status" value="1"/>
</dbReference>
<evidence type="ECO:0000256" key="1">
    <source>
        <dbReference type="ARBA" id="ARBA00002901"/>
    </source>
</evidence>
<accession>A0A0S4XLE9</accession>
<dbReference type="Pfam" id="PF03453">
    <property type="entry name" value="MoeA_N"/>
    <property type="match status" value="1"/>
</dbReference>
<dbReference type="PROSITE" id="PS01079">
    <property type="entry name" value="MOCF_BIOSYNTHESIS_2"/>
    <property type="match status" value="1"/>
</dbReference>
<dbReference type="InterPro" id="IPR001453">
    <property type="entry name" value="MoaB/Mog_dom"/>
</dbReference>
<protein>
    <recommendedName>
        <fullName evidence="6">Molybdopterin molybdenumtransferase</fullName>
        <ecNumber evidence="6">2.10.1.1</ecNumber>
    </recommendedName>
</protein>
<evidence type="ECO:0000313" key="8">
    <source>
        <dbReference type="EMBL" id="CUV65095.1"/>
    </source>
</evidence>
<dbReference type="GO" id="GO:0061599">
    <property type="term" value="F:molybdopterin molybdotransferase activity"/>
    <property type="evidence" value="ECO:0007669"/>
    <property type="project" value="UniProtKB-UniRule"/>
</dbReference>
<dbReference type="EC" id="2.10.1.1" evidence="6"/>
<dbReference type="UniPathway" id="UPA00344"/>
<gene>
    <name evidence="8" type="primary">moeA</name>
    <name evidence="8" type="ORF">BN3087_170048</name>
</gene>
<dbReference type="Gene3D" id="3.90.105.10">
    <property type="entry name" value="Molybdopterin biosynthesis moea protein, domain 2"/>
    <property type="match status" value="1"/>
</dbReference>
<dbReference type="InterPro" id="IPR036425">
    <property type="entry name" value="MoaB/Mog-like_dom_sf"/>
</dbReference>
<dbReference type="InterPro" id="IPR038987">
    <property type="entry name" value="MoeA-like"/>
</dbReference>
<dbReference type="Gene3D" id="2.170.190.11">
    <property type="entry name" value="Molybdopterin biosynthesis moea protein, domain 3"/>
    <property type="match status" value="1"/>
</dbReference>
<evidence type="ECO:0000256" key="4">
    <source>
        <dbReference type="ARBA" id="ARBA00023150"/>
    </source>
</evidence>
<dbReference type="NCBIfam" id="TIGR00177">
    <property type="entry name" value="molyb_syn"/>
    <property type="match status" value="1"/>
</dbReference>
<dbReference type="AlphaFoldDB" id="A0A0S4XLE9"/>
<dbReference type="GO" id="GO:0005829">
    <property type="term" value="C:cytosol"/>
    <property type="evidence" value="ECO:0007669"/>
    <property type="project" value="TreeGrafter"/>
</dbReference>
<feature type="domain" description="MoaB/Mog" evidence="7">
    <location>
        <begin position="175"/>
        <end position="313"/>
    </location>
</feature>
<keyword evidence="6" id="KW-0460">Magnesium</keyword>
<dbReference type="EMBL" id="FAXN01000015">
    <property type="protein sequence ID" value="CUV65095.1"/>
    <property type="molecule type" value="Genomic_DNA"/>
</dbReference>
<dbReference type="SUPFAM" id="SSF53218">
    <property type="entry name" value="Molybdenum cofactor biosynthesis proteins"/>
    <property type="match status" value="1"/>
</dbReference>
<proteinExistence type="inferred from homology"/>
<name>A0A0S4XLE9_9BACT</name>
<comment type="function">
    <text evidence="1 6">Catalyzes the insertion of molybdate into adenylated molybdopterin with the concomitant release of AMP.</text>
</comment>
<keyword evidence="4 6" id="KW-0501">Molybdenum cofactor biosynthesis</keyword>
<dbReference type="GO" id="GO:0046872">
    <property type="term" value="F:metal ion binding"/>
    <property type="evidence" value="ECO:0007669"/>
    <property type="project" value="UniProtKB-UniRule"/>
</dbReference>
<comment type="pathway">
    <text evidence="2 6">Cofactor biosynthesis; molybdopterin biosynthesis.</text>
</comment>
<dbReference type="CDD" id="cd00887">
    <property type="entry name" value="MoeA"/>
    <property type="match status" value="1"/>
</dbReference>
<dbReference type="Gene3D" id="3.40.980.10">
    <property type="entry name" value="MoaB/Mog-like domain"/>
    <property type="match status" value="1"/>
</dbReference>
<reference evidence="8" key="1">
    <citation type="submission" date="2015-11" db="EMBL/GenBank/DDBJ databases">
        <authorList>
            <person name="Zhang Y."/>
            <person name="Guo Z."/>
        </authorList>
    </citation>
    <scope>NUCLEOTIDE SEQUENCE</scope>
    <source>
        <strain evidence="8">BN30871</strain>
    </source>
</reference>
<dbReference type="PANTHER" id="PTHR10192:SF5">
    <property type="entry name" value="GEPHYRIN"/>
    <property type="match status" value="1"/>
</dbReference>
<evidence type="ECO:0000256" key="6">
    <source>
        <dbReference type="RuleBase" id="RU365090"/>
    </source>
</evidence>
<evidence type="ECO:0000259" key="7">
    <source>
        <dbReference type="SMART" id="SM00852"/>
    </source>
</evidence>
<dbReference type="InterPro" id="IPR036688">
    <property type="entry name" value="MoeA_C_domain_IV_sf"/>
</dbReference>
<comment type="cofactor">
    <cofactor evidence="6">
        <name>Mg(2+)</name>
        <dbReference type="ChEBI" id="CHEBI:18420"/>
    </cofactor>
</comment>
<dbReference type="GO" id="GO:0006777">
    <property type="term" value="P:Mo-molybdopterin cofactor biosynthetic process"/>
    <property type="evidence" value="ECO:0007669"/>
    <property type="project" value="UniProtKB-UniRule"/>
</dbReference>
<evidence type="ECO:0000256" key="3">
    <source>
        <dbReference type="ARBA" id="ARBA00010763"/>
    </source>
</evidence>
<dbReference type="SUPFAM" id="SSF63882">
    <property type="entry name" value="MoeA N-terminal region -like"/>
    <property type="match status" value="1"/>
</dbReference>